<keyword evidence="2" id="KW-1185">Reference proteome</keyword>
<dbReference type="AlphaFoldDB" id="A0A0P0XZG7"/>
<reference evidence="2" key="1">
    <citation type="journal article" date="2005" name="Nature">
        <title>The map-based sequence of the rice genome.</title>
        <authorList>
            <consortium name="International rice genome sequencing project (IRGSP)"/>
            <person name="Matsumoto T."/>
            <person name="Wu J."/>
            <person name="Kanamori H."/>
            <person name="Katayose Y."/>
            <person name="Fujisawa M."/>
            <person name="Namiki N."/>
            <person name="Mizuno H."/>
            <person name="Yamamoto K."/>
            <person name="Antonio B.A."/>
            <person name="Baba T."/>
            <person name="Sakata K."/>
            <person name="Nagamura Y."/>
            <person name="Aoki H."/>
            <person name="Arikawa K."/>
            <person name="Arita K."/>
            <person name="Bito T."/>
            <person name="Chiden Y."/>
            <person name="Fujitsuka N."/>
            <person name="Fukunaka R."/>
            <person name="Hamada M."/>
            <person name="Harada C."/>
            <person name="Hayashi A."/>
            <person name="Hijishita S."/>
            <person name="Honda M."/>
            <person name="Hosokawa S."/>
            <person name="Ichikawa Y."/>
            <person name="Idonuma A."/>
            <person name="Iijima M."/>
            <person name="Ikeda M."/>
            <person name="Ikeno M."/>
            <person name="Ito K."/>
            <person name="Ito S."/>
            <person name="Ito T."/>
            <person name="Ito Y."/>
            <person name="Ito Y."/>
            <person name="Iwabuchi A."/>
            <person name="Kamiya K."/>
            <person name="Karasawa W."/>
            <person name="Kurita K."/>
            <person name="Katagiri S."/>
            <person name="Kikuta A."/>
            <person name="Kobayashi H."/>
            <person name="Kobayashi N."/>
            <person name="Machita K."/>
            <person name="Maehara T."/>
            <person name="Masukawa M."/>
            <person name="Mizubayashi T."/>
            <person name="Mukai Y."/>
            <person name="Nagasaki H."/>
            <person name="Nagata Y."/>
            <person name="Naito S."/>
            <person name="Nakashima M."/>
            <person name="Nakama Y."/>
            <person name="Nakamichi Y."/>
            <person name="Nakamura M."/>
            <person name="Meguro A."/>
            <person name="Negishi M."/>
            <person name="Ohta I."/>
            <person name="Ohta T."/>
            <person name="Okamoto M."/>
            <person name="Ono N."/>
            <person name="Saji S."/>
            <person name="Sakaguchi M."/>
            <person name="Sakai K."/>
            <person name="Shibata M."/>
            <person name="Shimokawa T."/>
            <person name="Song J."/>
            <person name="Takazaki Y."/>
            <person name="Terasawa K."/>
            <person name="Tsugane M."/>
            <person name="Tsuji K."/>
            <person name="Ueda S."/>
            <person name="Waki K."/>
            <person name="Yamagata H."/>
            <person name="Yamamoto M."/>
            <person name="Yamamoto S."/>
            <person name="Yamane H."/>
            <person name="Yoshiki S."/>
            <person name="Yoshihara R."/>
            <person name="Yukawa K."/>
            <person name="Zhong H."/>
            <person name="Yano M."/>
            <person name="Yuan Q."/>
            <person name="Ouyang S."/>
            <person name="Liu J."/>
            <person name="Jones K.M."/>
            <person name="Gansberger K."/>
            <person name="Moffat K."/>
            <person name="Hill J."/>
            <person name="Bera J."/>
            <person name="Fadrosh D."/>
            <person name="Jin S."/>
            <person name="Johri S."/>
            <person name="Kim M."/>
            <person name="Overton L."/>
            <person name="Reardon M."/>
            <person name="Tsitrin T."/>
            <person name="Vuong H."/>
            <person name="Weaver B."/>
            <person name="Ciecko A."/>
            <person name="Tallon L."/>
            <person name="Jackson J."/>
            <person name="Pai G."/>
            <person name="Aken S.V."/>
            <person name="Utterback T."/>
            <person name="Reidmuller S."/>
            <person name="Feldblyum T."/>
            <person name="Hsiao J."/>
            <person name="Zismann V."/>
            <person name="Iobst S."/>
            <person name="de Vazeille A.R."/>
            <person name="Buell C.R."/>
            <person name="Ying K."/>
            <person name="Li Y."/>
            <person name="Lu T."/>
            <person name="Huang Y."/>
            <person name="Zhao Q."/>
            <person name="Feng Q."/>
            <person name="Zhang L."/>
            <person name="Zhu J."/>
            <person name="Weng Q."/>
            <person name="Mu J."/>
            <person name="Lu Y."/>
            <person name="Fan D."/>
            <person name="Liu Y."/>
            <person name="Guan J."/>
            <person name="Zhang Y."/>
            <person name="Yu S."/>
            <person name="Liu X."/>
            <person name="Zhang Y."/>
            <person name="Hong G."/>
            <person name="Han B."/>
            <person name="Choisne N."/>
            <person name="Demange N."/>
            <person name="Orjeda G."/>
            <person name="Samain S."/>
            <person name="Cattolico L."/>
            <person name="Pelletier E."/>
            <person name="Couloux A."/>
            <person name="Segurens B."/>
            <person name="Wincker P."/>
            <person name="D'Hont A."/>
            <person name="Scarpelli C."/>
            <person name="Weissenbach J."/>
            <person name="Salanoubat M."/>
            <person name="Quetier F."/>
            <person name="Yu Y."/>
            <person name="Kim H.R."/>
            <person name="Rambo T."/>
            <person name="Currie J."/>
            <person name="Collura K."/>
            <person name="Luo M."/>
            <person name="Yang T."/>
            <person name="Ammiraju J.S.S."/>
            <person name="Engler F."/>
            <person name="Soderlund C."/>
            <person name="Wing R.A."/>
            <person name="Palmer L.E."/>
            <person name="de la Bastide M."/>
            <person name="Spiegel L."/>
            <person name="Nascimento L."/>
            <person name="Zutavern T."/>
            <person name="O'Shaughnessy A."/>
            <person name="Dike S."/>
            <person name="Dedhia N."/>
            <person name="Preston R."/>
            <person name="Balija V."/>
            <person name="McCombie W.R."/>
            <person name="Chow T."/>
            <person name="Chen H."/>
            <person name="Chung M."/>
            <person name="Chen C."/>
            <person name="Shaw J."/>
            <person name="Wu H."/>
            <person name="Hsiao K."/>
            <person name="Chao Y."/>
            <person name="Chu M."/>
            <person name="Cheng C."/>
            <person name="Hour A."/>
            <person name="Lee P."/>
            <person name="Lin S."/>
            <person name="Lin Y."/>
            <person name="Liou J."/>
            <person name="Liu S."/>
            <person name="Hsing Y."/>
            <person name="Raghuvanshi S."/>
            <person name="Mohanty A."/>
            <person name="Bharti A.K."/>
            <person name="Gaur A."/>
            <person name="Gupta V."/>
            <person name="Kumar D."/>
            <person name="Ravi V."/>
            <person name="Vij S."/>
            <person name="Kapur A."/>
            <person name="Khurana P."/>
            <person name="Khurana P."/>
            <person name="Khurana J.P."/>
            <person name="Tyagi A.K."/>
            <person name="Gaikwad K."/>
            <person name="Singh A."/>
            <person name="Dalal V."/>
            <person name="Srivastava S."/>
            <person name="Dixit A."/>
            <person name="Pal A.K."/>
            <person name="Ghazi I.A."/>
            <person name="Yadav M."/>
            <person name="Pandit A."/>
            <person name="Bhargava A."/>
            <person name="Sureshbabu K."/>
            <person name="Batra K."/>
            <person name="Sharma T.R."/>
            <person name="Mohapatra T."/>
            <person name="Singh N.K."/>
            <person name="Messing J."/>
            <person name="Nelson A.B."/>
            <person name="Fuks G."/>
            <person name="Kavchok S."/>
            <person name="Keizer G."/>
            <person name="Linton E."/>
            <person name="Llaca V."/>
            <person name="Song R."/>
            <person name="Tanyolac B."/>
            <person name="Young S."/>
            <person name="Ho-Il K."/>
            <person name="Hahn J.H."/>
            <person name="Sangsakoo G."/>
            <person name="Vanavichit A."/>
            <person name="de Mattos Luiz.A.T."/>
            <person name="Zimmer P.D."/>
            <person name="Malone G."/>
            <person name="Dellagostin O."/>
            <person name="de Oliveira A.C."/>
            <person name="Bevan M."/>
            <person name="Bancroft I."/>
            <person name="Minx P."/>
            <person name="Cordum H."/>
            <person name="Wilson R."/>
            <person name="Cheng Z."/>
            <person name="Jin W."/>
            <person name="Jiang J."/>
            <person name="Leong S.A."/>
            <person name="Iwama H."/>
            <person name="Gojobori T."/>
            <person name="Itoh T."/>
            <person name="Niimura Y."/>
            <person name="Fujii Y."/>
            <person name="Habara T."/>
            <person name="Sakai H."/>
            <person name="Sato Y."/>
            <person name="Wilson G."/>
            <person name="Kumar K."/>
            <person name="McCouch S."/>
            <person name="Juretic N."/>
            <person name="Hoen D."/>
            <person name="Wright S."/>
            <person name="Bruskiewich R."/>
            <person name="Bureau T."/>
            <person name="Miyao A."/>
            <person name="Hirochika H."/>
            <person name="Nishikawa T."/>
            <person name="Kadowaki K."/>
            <person name="Sugiura M."/>
            <person name="Burr B."/>
            <person name="Sasaki T."/>
        </authorList>
    </citation>
    <scope>NUCLEOTIDE SEQUENCE [LARGE SCALE GENOMIC DNA]</scope>
    <source>
        <strain evidence="2">cv. Nipponbare</strain>
    </source>
</reference>
<evidence type="ECO:0000313" key="1">
    <source>
        <dbReference type="EMBL" id="BAT12763.1"/>
    </source>
</evidence>
<reference evidence="1 2" key="3">
    <citation type="journal article" date="2013" name="Rice">
        <title>Improvement of the Oryza sativa Nipponbare reference genome using next generation sequence and optical map data.</title>
        <authorList>
            <person name="Kawahara Y."/>
            <person name="de la Bastide M."/>
            <person name="Hamilton J.P."/>
            <person name="Kanamori H."/>
            <person name="McCombie W.R."/>
            <person name="Ouyang S."/>
            <person name="Schwartz D.C."/>
            <person name="Tanaka T."/>
            <person name="Wu J."/>
            <person name="Zhou S."/>
            <person name="Childs K.L."/>
            <person name="Davidson R.M."/>
            <person name="Lin H."/>
            <person name="Quesada-Ocampo L."/>
            <person name="Vaillancourt B."/>
            <person name="Sakai H."/>
            <person name="Lee S.S."/>
            <person name="Kim J."/>
            <person name="Numa H."/>
            <person name="Itoh T."/>
            <person name="Buell C.R."/>
            <person name="Matsumoto T."/>
        </authorList>
    </citation>
    <scope>NUCLEOTIDE SEQUENCE [LARGE SCALE GENOMIC DNA]</scope>
    <source>
        <strain evidence="2">cv. Nipponbare</strain>
    </source>
</reference>
<protein>
    <submittedName>
        <fullName evidence="1">Os11g0156750 protein</fullName>
    </submittedName>
</protein>
<gene>
    <name evidence="1" type="ordered locus">Os11g0156750</name>
    <name evidence="1" type="ORF">OSNPB_110156750</name>
</gene>
<reference evidence="1 2" key="2">
    <citation type="journal article" date="2013" name="Plant Cell Physiol.">
        <title>Rice Annotation Project Database (RAP-DB): an integrative and interactive database for rice genomics.</title>
        <authorList>
            <person name="Sakai H."/>
            <person name="Lee S.S."/>
            <person name="Tanaka T."/>
            <person name="Numa H."/>
            <person name="Kim J."/>
            <person name="Kawahara Y."/>
            <person name="Wakimoto H."/>
            <person name="Yang C.C."/>
            <person name="Iwamoto M."/>
            <person name="Abe T."/>
            <person name="Yamada Y."/>
            <person name="Muto A."/>
            <person name="Inokuchi H."/>
            <person name="Ikemura T."/>
            <person name="Matsumoto T."/>
            <person name="Sasaki T."/>
            <person name="Itoh T."/>
        </authorList>
    </citation>
    <scope>NUCLEOTIDE SEQUENCE [LARGE SCALE GENOMIC DNA]</scope>
    <source>
        <strain evidence="2">cv. Nipponbare</strain>
    </source>
</reference>
<feature type="non-terminal residue" evidence="1">
    <location>
        <position position="208"/>
    </location>
</feature>
<dbReference type="PaxDb" id="39947-A0A0P0XZG7"/>
<sequence length="208" mass="22035">MAGVGRARVAAAAACRVRVVQRRDDGLLDVGLDLRAGEAGLAHDAADAGVIEDGDDELLELDLGRDHRRRRRLRRRLSLDGPTPLVRLGALERGDERVRQRGVVTAAAAGVVWVVVEDGRGGGGAGGGEAVEGDVEAELEGLALERVGVGLEAGGAEEAGGGEHGAGDVERRDLRVAAPPRQRHRLPHHPRRLRRQRLLHRAAAGTHL</sequence>
<organism evidence="1 2">
    <name type="scientific">Oryza sativa subsp. japonica</name>
    <name type="common">Rice</name>
    <dbReference type="NCBI Taxonomy" id="39947"/>
    <lineage>
        <taxon>Eukaryota</taxon>
        <taxon>Viridiplantae</taxon>
        <taxon>Streptophyta</taxon>
        <taxon>Embryophyta</taxon>
        <taxon>Tracheophyta</taxon>
        <taxon>Spermatophyta</taxon>
        <taxon>Magnoliopsida</taxon>
        <taxon>Liliopsida</taxon>
        <taxon>Poales</taxon>
        <taxon>Poaceae</taxon>
        <taxon>BOP clade</taxon>
        <taxon>Oryzoideae</taxon>
        <taxon>Oryzeae</taxon>
        <taxon>Oryzinae</taxon>
        <taxon>Oryza</taxon>
        <taxon>Oryza sativa</taxon>
    </lineage>
</organism>
<dbReference type="InParanoid" id="A0A0P0XZG7"/>
<dbReference type="EMBL" id="AP014967">
    <property type="protein sequence ID" value="BAT12763.1"/>
    <property type="molecule type" value="Genomic_DNA"/>
</dbReference>
<accession>A0A0P0XZG7</accession>
<name>A0A0P0XZG7_ORYSJ</name>
<proteinExistence type="predicted"/>
<dbReference type="Proteomes" id="UP000059680">
    <property type="component" value="Chromosome 11"/>
</dbReference>
<evidence type="ECO:0000313" key="2">
    <source>
        <dbReference type="Proteomes" id="UP000059680"/>
    </source>
</evidence>